<accession>A0A4E0R2B3</accession>
<dbReference type="AlphaFoldDB" id="A0A4E0R2B3"/>
<dbReference type="InterPro" id="IPR011333">
    <property type="entry name" value="SKP1/BTB/POZ_sf"/>
</dbReference>
<evidence type="ECO:0000259" key="2">
    <source>
        <dbReference type="SMART" id="SM00225"/>
    </source>
</evidence>
<sequence length="554" mass="62066">MKNMQPNPMAMSMQTPGSTISTVVSQEPGELVNMDTRLSSCQRSAELLNLLQSLSSTSLLLGPAVAHFVPRLLEPLINGCETVDVPGQTDLLKSGLGTDSMVKFFHSLAQSFNSTQLNVSTSGSAERIERMEGKYESVSLYAHPSPTSRTSPTTPNSTQPELDRKVTSPKPELQRFYPIQPTFTDAKFSVQASPGMFTSSSSTSIELDKMEKATPSCTNSERLDGVGTGHSNLQAVKQGAQNSFQIKSSPNWVKMGVPQPATPTRFSAPVHVDVGGTLYTSSLETLTKYPNSRLGRMFNGSIPIVLDTMKQHYFIDRDGALFRFVLNFLRTGDVHVNASFDELDQLLQEAKFYELDEMSTKLRELQCQKLTLVTNLGSLIREKRSVKRFPTANSRECEHQEGEPSSKRVMRDNLSGTNHMTDQTKPSLIEIEGTETLTHDSSKQLCSCLWLEMDNEEPYSGLLRIARKTLKETQSLMQILVNYLDSQCKCSDRLCHFHSSPDESGCQWHKLTRTDVLYLWQTILSYDYGLCTKIRPSSSSQRHRDVYMFYRTHT</sequence>
<dbReference type="Gene3D" id="3.30.710.10">
    <property type="entry name" value="Potassium Channel Kv1.1, Chain A"/>
    <property type="match status" value="1"/>
</dbReference>
<feature type="compositionally biased region" description="Basic and acidic residues" evidence="1">
    <location>
        <begin position="395"/>
        <end position="410"/>
    </location>
</feature>
<evidence type="ECO:0000313" key="4">
    <source>
        <dbReference type="Proteomes" id="UP000230066"/>
    </source>
</evidence>
<organism evidence="3 4">
    <name type="scientific">Fasciola hepatica</name>
    <name type="common">Liver fluke</name>
    <dbReference type="NCBI Taxonomy" id="6192"/>
    <lineage>
        <taxon>Eukaryota</taxon>
        <taxon>Metazoa</taxon>
        <taxon>Spiralia</taxon>
        <taxon>Lophotrochozoa</taxon>
        <taxon>Platyhelminthes</taxon>
        <taxon>Trematoda</taxon>
        <taxon>Digenea</taxon>
        <taxon>Plagiorchiida</taxon>
        <taxon>Echinostomata</taxon>
        <taxon>Echinostomatoidea</taxon>
        <taxon>Fasciolidae</taxon>
        <taxon>Fasciola</taxon>
    </lineage>
</organism>
<name>A0A4E0R2B3_FASHE</name>
<protein>
    <submittedName>
        <fullName evidence="3">BTB/POZ domain-containing protein kctd15</fullName>
    </submittedName>
</protein>
<dbReference type="InterPro" id="IPR003131">
    <property type="entry name" value="T1-type_BTB"/>
</dbReference>
<dbReference type="SMART" id="SM00225">
    <property type="entry name" value="BTB"/>
    <property type="match status" value="1"/>
</dbReference>
<feature type="region of interest" description="Disordered" evidence="1">
    <location>
        <begin position="391"/>
        <end position="410"/>
    </location>
</feature>
<dbReference type="Pfam" id="PF02214">
    <property type="entry name" value="BTB_2"/>
    <property type="match status" value="1"/>
</dbReference>
<feature type="region of interest" description="Disordered" evidence="1">
    <location>
        <begin position="141"/>
        <end position="172"/>
    </location>
</feature>
<feature type="compositionally biased region" description="Low complexity" evidence="1">
    <location>
        <begin position="144"/>
        <end position="160"/>
    </location>
</feature>
<dbReference type="InterPro" id="IPR000210">
    <property type="entry name" value="BTB/POZ_dom"/>
</dbReference>
<reference evidence="3" key="1">
    <citation type="submission" date="2019-03" db="EMBL/GenBank/DDBJ databases">
        <title>Improved annotation for the trematode Fasciola hepatica.</title>
        <authorList>
            <person name="Choi Y.-J."/>
            <person name="Martin J."/>
            <person name="Mitreva M."/>
        </authorList>
    </citation>
    <scope>NUCLEOTIDE SEQUENCE [LARGE SCALE GENOMIC DNA]</scope>
</reference>
<dbReference type="PANTHER" id="PTHR14499">
    <property type="entry name" value="POTASSIUM CHANNEL TETRAMERIZATION DOMAIN-CONTAINING"/>
    <property type="match status" value="1"/>
</dbReference>
<dbReference type="PANTHER" id="PTHR14499:SF67">
    <property type="entry name" value="BTB_POZ DOMAIN-CONTAINING PROTEIN TIWAZ"/>
    <property type="match status" value="1"/>
</dbReference>
<evidence type="ECO:0000256" key="1">
    <source>
        <dbReference type="SAM" id="MobiDB-lite"/>
    </source>
</evidence>
<dbReference type="Proteomes" id="UP000230066">
    <property type="component" value="Unassembled WGS sequence"/>
</dbReference>
<evidence type="ECO:0000313" key="3">
    <source>
        <dbReference type="EMBL" id="THD20306.1"/>
    </source>
</evidence>
<dbReference type="GO" id="GO:0051260">
    <property type="term" value="P:protein homooligomerization"/>
    <property type="evidence" value="ECO:0007669"/>
    <property type="project" value="InterPro"/>
</dbReference>
<dbReference type="EMBL" id="JXXN02004833">
    <property type="protein sequence ID" value="THD20306.1"/>
    <property type="molecule type" value="Genomic_DNA"/>
</dbReference>
<feature type="domain" description="BTB" evidence="2">
    <location>
        <begin position="268"/>
        <end position="370"/>
    </location>
</feature>
<gene>
    <name evidence="3" type="ORF">D915_008816</name>
</gene>
<comment type="caution">
    <text evidence="3">The sequence shown here is derived from an EMBL/GenBank/DDBJ whole genome shotgun (WGS) entry which is preliminary data.</text>
</comment>
<dbReference type="SUPFAM" id="SSF54695">
    <property type="entry name" value="POZ domain"/>
    <property type="match status" value="1"/>
</dbReference>
<keyword evidence="4" id="KW-1185">Reference proteome</keyword>
<proteinExistence type="predicted"/>